<dbReference type="PANTHER" id="PTHR19143:SF458">
    <property type="entry name" value="FIBRINOGEN C-TERMINAL DOMAIN-CONTAINING PROTEIN-RELATED"/>
    <property type="match status" value="1"/>
</dbReference>
<organism evidence="4 5">
    <name type="scientific">Potamilus streckersoni</name>
    <dbReference type="NCBI Taxonomy" id="2493646"/>
    <lineage>
        <taxon>Eukaryota</taxon>
        <taxon>Metazoa</taxon>
        <taxon>Spiralia</taxon>
        <taxon>Lophotrochozoa</taxon>
        <taxon>Mollusca</taxon>
        <taxon>Bivalvia</taxon>
        <taxon>Autobranchia</taxon>
        <taxon>Heteroconchia</taxon>
        <taxon>Palaeoheterodonta</taxon>
        <taxon>Unionida</taxon>
        <taxon>Unionoidea</taxon>
        <taxon>Unionidae</taxon>
        <taxon>Ambleminae</taxon>
        <taxon>Lampsilini</taxon>
        <taxon>Potamilus</taxon>
    </lineage>
</organism>
<dbReference type="Pfam" id="PF00147">
    <property type="entry name" value="Fibrinogen_C"/>
    <property type="match status" value="1"/>
</dbReference>
<dbReference type="InterPro" id="IPR014716">
    <property type="entry name" value="Fibrinogen_a/b/g_C_1"/>
</dbReference>
<evidence type="ECO:0000256" key="2">
    <source>
        <dbReference type="SAM" id="SignalP"/>
    </source>
</evidence>
<evidence type="ECO:0000313" key="5">
    <source>
        <dbReference type="Proteomes" id="UP001195483"/>
    </source>
</evidence>
<reference evidence="4" key="1">
    <citation type="journal article" date="2021" name="Genome Biol. Evol.">
        <title>A High-Quality Reference Genome for a Parasitic Bivalve with Doubly Uniparental Inheritance (Bivalvia: Unionida).</title>
        <authorList>
            <person name="Smith C.H."/>
        </authorList>
    </citation>
    <scope>NUCLEOTIDE SEQUENCE</scope>
    <source>
        <strain evidence="4">CHS0354</strain>
    </source>
</reference>
<dbReference type="InterPro" id="IPR050373">
    <property type="entry name" value="Fibrinogen_C-term_domain"/>
</dbReference>
<evidence type="ECO:0000313" key="4">
    <source>
        <dbReference type="EMBL" id="KAK3587900.1"/>
    </source>
</evidence>
<dbReference type="AlphaFoldDB" id="A0AAE0S9L5"/>
<dbReference type="FunFam" id="3.90.215.10:FF:000001">
    <property type="entry name" value="Tenascin isoform 1"/>
    <property type="match status" value="1"/>
</dbReference>
<keyword evidence="5" id="KW-1185">Reference proteome</keyword>
<feature type="signal peptide" evidence="2">
    <location>
        <begin position="1"/>
        <end position="15"/>
    </location>
</feature>
<proteinExistence type="predicted"/>
<accession>A0AAE0S9L5</accession>
<dbReference type="CDD" id="cd00087">
    <property type="entry name" value="FReD"/>
    <property type="match status" value="1"/>
</dbReference>
<dbReference type="InterPro" id="IPR002181">
    <property type="entry name" value="Fibrinogen_a/b/g_C_dom"/>
</dbReference>
<reference evidence="4" key="3">
    <citation type="submission" date="2023-05" db="EMBL/GenBank/DDBJ databases">
        <authorList>
            <person name="Smith C.H."/>
        </authorList>
    </citation>
    <scope>NUCLEOTIDE SEQUENCE</scope>
    <source>
        <strain evidence="4">CHS0354</strain>
        <tissue evidence="4">Mantle</tissue>
    </source>
</reference>
<evidence type="ECO:0000259" key="3">
    <source>
        <dbReference type="PROSITE" id="PS51406"/>
    </source>
</evidence>
<dbReference type="SMART" id="SM00186">
    <property type="entry name" value="FBG"/>
    <property type="match status" value="1"/>
</dbReference>
<name>A0AAE0S9L5_9BIVA</name>
<feature type="chain" id="PRO_5042090217" description="Fibrinogen C-terminal domain-containing protein" evidence="2">
    <location>
        <begin position="16"/>
        <end position="299"/>
    </location>
</feature>
<sequence>MFYIIVLFHLPTIIGLTYNSGTPCNCNPVFYIGEHAVNKSNTNPIVTVTTQLFHDQVKNIFENISNVFLEYQERKNIRCLDDVLNKTLPRDCLDIQLMGHNTTGIYKIYPTGTMGFSVQCDMDTDGGGWTVFQRRVDGTVNFARGWTEYQVGFGNLKGEFWLGNQQLHLLTTQGWYELRVDMRQTNGHRFYAAYNVFSVESPKDRYRLFADGYSGSGGDSLSSQSGYQFSTIDRDNDALSASCASLYQGGWWYSACHRSNLNGIYGSKEYGKGLNWHSTTGFYESLSFSEMKTRRWISK</sequence>
<keyword evidence="2" id="KW-0732">Signal</keyword>
<dbReference type="PROSITE" id="PS00514">
    <property type="entry name" value="FIBRINOGEN_C_1"/>
    <property type="match status" value="1"/>
</dbReference>
<dbReference type="EMBL" id="JAEAOA010000895">
    <property type="protein sequence ID" value="KAK3587900.1"/>
    <property type="molecule type" value="Genomic_DNA"/>
</dbReference>
<keyword evidence="1" id="KW-1015">Disulfide bond</keyword>
<dbReference type="InterPro" id="IPR036056">
    <property type="entry name" value="Fibrinogen-like_C"/>
</dbReference>
<gene>
    <name evidence="4" type="ORF">CHS0354_014412</name>
</gene>
<dbReference type="InterPro" id="IPR020837">
    <property type="entry name" value="Fibrinogen_CS"/>
</dbReference>
<protein>
    <recommendedName>
        <fullName evidence="3">Fibrinogen C-terminal domain-containing protein</fullName>
    </recommendedName>
</protein>
<reference evidence="4" key="2">
    <citation type="journal article" date="2021" name="Genome Biol. Evol.">
        <title>Developing a high-quality reference genome for a parasitic bivalve with doubly uniparental inheritance (Bivalvia: Unionida).</title>
        <authorList>
            <person name="Smith C.H."/>
        </authorList>
    </citation>
    <scope>NUCLEOTIDE SEQUENCE</scope>
    <source>
        <strain evidence="4">CHS0354</strain>
        <tissue evidence="4">Mantle</tissue>
    </source>
</reference>
<dbReference type="PANTHER" id="PTHR19143">
    <property type="entry name" value="FIBRINOGEN/TENASCIN/ANGIOPOEITIN"/>
    <property type="match status" value="1"/>
</dbReference>
<evidence type="ECO:0000256" key="1">
    <source>
        <dbReference type="ARBA" id="ARBA00023157"/>
    </source>
</evidence>
<feature type="domain" description="Fibrinogen C-terminal" evidence="3">
    <location>
        <begin position="83"/>
        <end position="297"/>
    </location>
</feature>
<dbReference type="GO" id="GO:0005615">
    <property type="term" value="C:extracellular space"/>
    <property type="evidence" value="ECO:0007669"/>
    <property type="project" value="TreeGrafter"/>
</dbReference>
<dbReference type="PROSITE" id="PS51406">
    <property type="entry name" value="FIBRINOGEN_C_2"/>
    <property type="match status" value="1"/>
</dbReference>
<comment type="caution">
    <text evidence="4">The sequence shown here is derived from an EMBL/GenBank/DDBJ whole genome shotgun (WGS) entry which is preliminary data.</text>
</comment>
<dbReference type="NCBIfam" id="NF040941">
    <property type="entry name" value="GGGWT_bact"/>
    <property type="match status" value="1"/>
</dbReference>
<dbReference type="Gene3D" id="3.90.215.10">
    <property type="entry name" value="Gamma Fibrinogen, chain A, domain 1"/>
    <property type="match status" value="1"/>
</dbReference>
<dbReference type="Proteomes" id="UP001195483">
    <property type="component" value="Unassembled WGS sequence"/>
</dbReference>
<dbReference type="SUPFAM" id="SSF56496">
    <property type="entry name" value="Fibrinogen C-terminal domain-like"/>
    <property type="match status" value="1"/>
</dbReference>